<name>A0ACC2VZ51_9TREE</name>
<dbReference type="Proteomes" id="UP001241377">
    <property type="component" value="Unassembled WGS sequence"/>
</dbReference>
<protein>
    <submittedName>
        <fullName evidence="1">Uncharacterized protein</fullName>
    </submittedName>
</protein>
<keyword evidence="2" id="KW-1185">Reference proteome</keyword>
<organism evidence="1 2">
    <name type="scientific">Naganishia cerealis</name>
    <dbReference type="NCBI Taxonomy" id="610337"/>
    <lineage>
        <taxon>Eukaryota</taxon>
        <taxon>Fungi</taxon>
        <taxon>Dikarya</taxon>
        <taxon>Basidiomycota</taxon>
        <taxon>Agaricomycotina</taxon>
        <taxon>Tremellomycetes</taxon>
        <taxon>Filobasidiales</taxon>
        <taxon>Filobasidiaceae</taxon>
        <taxon>Naganishia</taxon>
    </lineage>
</organism>
<sequence length="335" mass="38069">MAGNAATSPLDGGEERLIDDLRRLQQRIANGEFGNSTLVSIGNIGLDGLSKQLLKLRQESATLNRSVAAIADQPVGVYNKSVPISVPTHWGFSQLPAGNLNLSSAGIRERMSEINNMSDAFQPRRYVEEDRLNLLFNNLVLALQSLPVESHRFEDVYRWMISHDGFHLWDSVSTNHAGYTFARMLELAEKQRIIWRNSSMIDCLVDTASTDEWKNISQAQLQATRDILQVAFHVDLVYVADSTKNRFEEQSEDAEEIDQICKIIVLLEARAENGDYDLPLRIHDIHQELMAQGHFLPGDKGEYLKRTLQLAKERRVINSTGNFVRLFYEVQEELR</sequence>
<proteinExistence type="predicted"/>
<gene>
    <name evidence="1" type="ORF">QFC19_003895</name>
</gene>
<accession>A0ACC2VZ51</accession>
<evidence type="ECO:0000313" key="2">
    <source>
        <dbReference type="Proteomes" id="UP001241377"/>
    </source>
</evidence>
<comment type="caution">
    <text evidence="1">The sequence shown here is derived from an EMBL/GenBank/DDBJ whole genome shotgun (WGS) entry which is preliminary data.</text>
</comment>
<reference evidence="1" key="1">
    <citation type="submission" date="2023-04" db="EMBL/GenBank/DDBJ databases">
        <title>Draft Genome sequencing of Naganishia species isolated from polar environments using Oxford Nanopore Technology.</title>
        <authorList>
            <person name="Leo P."/>
            <person name="Venkateswaran K."/>
        </authorList>
    </citation>
    <scope>NUCLEOTIDE SEQUENCE</scope>
    <source>
        <strain evidence="1">MNA-CCFEE 5261</strain>
    </source>
</reference>
<evidence type="ECO:0000313" key="1">
    <source>
        <dbReference type="EMBL" id="KAJ9104754.1"/>
    </source>
</evidence>
<dbReference type="EMBL" id="JASBWR010000039">
    <property type="protein sequence ID" value="KAJ9104754.1"/>
    <property type="molecule type" value="Genomic_DNA"/>
</dbReference>